<dbReference type="EMBL" id="AAVQ01000001">
    <property type="protein sequence ID" value="EAZ63954.1"/>
    <property type="molecule type" value="Genomic_DNA"/>
</dbReference>
<comment type="caution">
    <text evidence="4">The sequence shown here is derived from an EMBL/GenBank/DDBJ whole genome shotgun (WGS) entry which is preliminary data.</text>
</comment>
<organism evidence="4 5">
    <name type="scientific">Scheffersomyces stipitis (strain ATCC 58785 / CBS 6054 / NBRC 10063 / NRRL Y-11545)</name>
    <name type="common">Yeast</name>
    <name type="synonym">Pichia stipitis</name>
    <dbReference type="NCBI Taxonomy" id="322104"/>
    <lineage>
        <taxon>Eukaryota</taxon>
        <taxon>Fungi</taxon>
        <taxon>Dikarya</taxon>
        <taxon>Ascomycota</taxon>
        <taxon>Saccharomycotina</taxon>
        <taxon>Pichiomycetes</taxon>
        <taxon>Debaryomycetaceae</taxon>
        <taxon>Scheffersomyces</taxon>
    </lineage>
</organism>
<dbReference type="RefSeq" id="XP_001387977.1">
    <property type="nucleotide sequence ID" value="XM_001387940.1"/>
</dbReference>
<keyword evidence="5" id="KW-1185">Reference proteome</keyword>
<dbReference type="PANTHER" id="PTHR36855:SF1">
    <property type="entry name" value="PEROXISOME MEMBRANE ANCHOR PROTEIN PEX14P N-TERMINAL DOMAIN-CONTAINING PROTEIN"/>
    <property type="match status" value="1"/>
</dbReference>
<proteinExistence type="predicted"/>
<dbReference type="InParanoid" id="A3GGM4"/>
<feature type="region of interest" description="Disordered" evidence="1">
    <location>
        <begin position="102"/>
        <end position="149"/>
    </location>
</feature>
<dbReference type="PANTHER" id="PTHR36855">
    <property type="entry name" value="CHROMOSOME 10, WHOLE GENOME SHOTGUN SEQUENCE"/>
    <property type="match status" value="1"/>
</dbReference>
<reference evidence="4 5" key="1">
    <citation type="journal article" date="2007" name="Nat. Biotechnol.">
        <title>Genome sequence of the lignocellulose-bioconverting and xylose-fermenting yeast Pichia stipitis.</title>
        <authorList>
            <person name="Jeffries T.W."/>
            <person name="Grigoriev I.V."/>
            <person name="Grimwood J."/>
            <person name="Laplaza J.M."/>
            <person name="Aerts A."/>
            <person name="Salamov A."/>
            <person name="Schmutz J."/>
            <person name="Lindquist E."/>
            <person name="Dehal P."/>
            <person name="Shapiro H."/>
            <person name="Jin Y.S."/>
            <person name="Passoth V."/>
            <person name="Richardson P.M."/>
        </authorList>
    </citation>
    <scope>NUCLEOTIDE SEQUENCE [LARGE SCALE GENOMIC DNA]</scope>
    <source>
        <strain evidence="5">ATCC 58785 / CBS 6054 / NBRC 10063 / NRRL Y-11545</strain>
    </source>
</reference>
<dbReference type="eggNOG" id="ENOG502S7YV">
    <property type="taxonomic scope" value="Eukaryota"/>
</dbReference>
<evidence type="ECO:0000256" key="1">
    <source>
        <dbReference type="SAM" id="MobiDB-lite"/>
    </source>
</evidence>
<accession>A3GGM4</accession>
<evidence type="ECO:0000259" key="2">
    <source>
        <dbReference type="Pfam" id="PF17733"/>
    </source>
</evidence>
<feature type="domain" description="Peroxisomal membrane protein PEX14-like KPWE" evidence="2">
    <location>
        <begin position="144"/>
        <end position="191"/>
    </location>
</feature>
<dbReference type="AlphaFoldDB" id="A3GGM4"/>
<feature type="region of interest" description="Disordered" evidence="1">
    <location>
        <begin position="175"/>
        <end position="202"/>
    </location>
</feature>
<dbReference type="OMA" id="RVFYFNR"/>
<dbReference type="HOGENOM" id="CLU_070882_2_0_1"/>
<dbReference type="Pfam" id="PF25871">
    <property type="entry name" value="HTH_76"/>
    <property type="match status" value="1"/>
</dbReference>
<evidence type="ECO:0000313" key="4">
    <source>
        <dbReference type="EMBL" id="EAZ63954.1"/>
    </source>
</evidence>
<evidence type="ECO:0000313" key="5">
    <source>
        <dbReference type="Proteomes" id="UP000002258"/>
    </source>
</evidence>
<protein>
    <submittedName>
        <fullName evidence="4">Uncharacterized protein</fullName>
    </submittedName>
</protein>
<dbReference type="OrthoDB" id="9936937at2759"/>
<sequence>MANPQEEVYKEFLNYDWESFSEFQTGLQEILDSHLNTLKEQDASIKAIPALDRQQLTDQAKSFFFCSHTGNILNLDDFQQWRFHNGDKFDKKKKIQEITDTEIEQDEEQKTGANEEAEQEQELKHNSETIQQTHETEHSTEDPPYSSNYQHLVELIVSGKPVPGIKDIPDTVLSEKKSDAIATQRVKPWEKNKTAADTSFLE</sequence>
<dbReference type="STRING" id="322104.A3GGM4"/>
<dbReference type="InterPro" id="IPR040554">
    <property type="entry name" value="KPWE_PEX14_dom"/>
</dbReference>
<name>A3GGM4_PICST</name>
<evidence type="ECO:0000259" key="3">
    <source>
        <dbReference type="Pfam" id="PF25871"/>
    </source>
</evidence>
<dbReference type="Proteomes" id="UP000002258">
    <property type="component" value="Chromosome 1"/>
</dbReference>
<feature type="domain" description="PEX14-like helix-turn-helix" evidence="3">
    <location>
        <begin position="6"/>
        <end position="84"/>
    </location>
</feature>
<dbReference type="GeneID" id="4851423"/>
<dbReference type="KEGG" id="pic:PICST_38186"/>
<dbReference type="InterPro" id="IPR058841">
    <property type="entry name" value="HTH_76"/>
</dbReference>
<dbReference type="Pfam" id="PF17733">
    <property type="entry name" value="KPWE_dom"/>
    <property type="match status" value="1"/>
</dbReference>
<gene>
    <name evidence="4" type="ORF">PICST_38186</name>
</gene>